<dbReference type="GO" id="GO:0035239">
    <property type="term" value="P:tube morphogenesis"/>
    <property type="evidence" value="ECO:0007669"/>
    <property type="project" value="UniProtKB-ARBA"/>
</dbReference>
<feature type="transmembrane region" description="Helical" evidence="18">
    <location>
        <begin position="1343"/>
        <end position="1363"/>
    </location>
</feature>
<feature type="region of interest" description="Disordered" evidence="17">
    <location>
        <begin position="1502"/>
        <end position="1523"/>
    </location>
</feature>
<dbReference type="InterPro" id="IPR039808">
    <property type="entry name" value="Cadherin"/>
</dbReference>
<dbReference type="FunFam" id="4.10.900.10:FF:000012">
    <property type="entry name" value="Putative DE-cadherin"/>
    <property type="match status" value="1"/>
</dbReference>
<dbReference type="PROSITE" id="PS00022">
    <property type="entry name" value="EGF_1"/>
    <property type="match status" value="1"/>
</dbReference>
<evidence type="ECO:0000256" key="14">
    <source>
        <dbReference type="PROSITE-ProRule" id="PRU00122"/>
    </source>
</evidence>
<keyword evidence="11" id="KW-1015">Disulfide bond</keyword>
<dbReference type="GO" id="GO:0005509">
    <property type="term" value="F:calcium ion binding"/>
    <property type="evidence" value="ECO:0007669"/>
    <property type="project" value="UniProtKB-UniRule"/>
</dbReference>
<dbReference type="GO" id="GO:0009887">
    <property type="term" value="P:animal organ morphogenesis"/>
    <property type="evidence" value="ECO:0007669"/>
    <property type="project" value="UniProtKB-ARBA"/>
</dbReference>
<sequence>MESSLPVKWVEWRKSKIRLRFELFVCDSVGLLDGCDRVLPRLAIAIERRFSKGDFVSADATRLRHSRHLDARSQLSIEEELTMQQDENHNHKPVFSNCSNYAPVVKEEEPVGTVVIQVHAEDRDHPDDGGTITYSFVTAPGEKLKFEINNRTGLIRTTQVLDRDEPAREKEAYLTVLATDNGRPQLDDVCTFKVTIEDVNDNSPVFDKVAYTESVPQDLPLGREVMRVSATDIDDGNNSVVYYSLSPKKAEDGVYFRIDRNTGVIFLNKTIDRNPEHKFSMTATAEDQGINPKTNVIDLDIRVVESNKKAPAFLPRPAEPIRLQENFSDFDASIVRLKAVSNSGDNTGLLFELVPGTTEQTNKGNRFRLESTKDEADIKLSQHLDYESNTMYTLIVRVQNKNQLAAETVIDIEVLDVNDNIPVFREMKKGSVLENEPSGVPVMQVRAIDADGTSAHNQVTYELDNFRDLFAIDKHTGNITTLTTFDREVEDTYNVKVIAVDNSPSALFKTGEHNKGQQVFRIEIADKNDNAPHFTQAVYTANSILENANINEPVTEVKALDSDTASPVTYSIIYGNTDDSFYIEDTTGKIRVKKPLDYEKITEYNLTVRAFDGVYNDTAQVKIFIENVNDNPPVFENFDKNPTIEQRTELERLTGCITVVVAYDPDIKNRSADQHIAYFIVKEDQQPLISINKSGCMTLKKPLDRDAPNGYSMWTMIVMARDEDGAPTALRELVMVNITLIDINDNAPFLDMPYPVIWKENQPPGKITELKARDWDSDENGPPFHFQIDKNTADAEIQAKFTIRDAELFARVQFDREKRKSYDIPIAITDSGKPPMTGTSTLTVIIGDENDNAMSEGSSSIFVYNYKGEAPKTEIGRVYVNDSDDWDLPDKHFAWASSHDSFDLNSTTGMITMLPGITNDTFVLKFLVTEHSVRIPRHQVDAYVNVTVKELPEEAVSRSGSVRFYGMTAEDFVAPDESAVSKKEIFQERIANMLNTSVENVDVFTVLHSPHHNNNSLLDVRFSAHGSPYYAPEKLNTILAQHSKEIERELETDILLVNIDECLFEKLHCNDTCRSYLNASTIPSPVYTNTSTFVGVRAVVDPQCTCHVAEPIVCLNGGTPLAERCECPPGLEGPRCELLGIGFYGDGWAVMPPPGQACDDSHLGLEITPHVDNGLVFYFGPMTYSPKIAIQDFMALELQQGYAVLYMDYGTGTVRLDQRQIKLTDGKSHRIDVYFTKNAIEMKVDNCGISACMSLTAPQGSNEFLNVNSPMQIGGTLTNLAQLASQLGWDYKPTDRGFVGCIRNMTFNGNTYNLGMPSLSRNADPGCDHGMAKAVSFGIDTNFIVAILVCIAILLILLLAVVVHRRKTDDLYKDMDDIRENIINYEDEGGGEVDTGYDLNVLRTIYDAPPIDSKITPVGLQSRGGGPDEVPDICGFLDGKKESCDKDPDTNPFDDVRHYAYEGEGNSEGSLSSLASCTDDGDLKFNYLSNFGPRFRKLADMYGEEPSDEESDGVGERESESWC</sequence>
<dbReference type="PROSITE" id="PS00232">
    <property type="entry name" value="CADHERIN_1"/>
    <property type="match status" value="3"/>
</dbReference>
<dbReference type="CDD" id="cd00110">
    <property type="entry name" value="LamG"/>
    <property type="match status" value="1"/>
</dbReference>
<evidence type="ECO:0000256" key="1">
    <source>
        <dbReference type="ARBA" id="ARBA00004251"/>
    </source>
</evidence>
<evidence type="ECO:0000256" key="10">
    <source>
        <dbReference type="ARBA" id="ARBA00023136"/>
    </source>
</evidence>
<reference evidence="21 22" key="1">
    <citation type="submission" date="2015-07" db="EMBL/GenBank/DDBJ databases">
        <title>The genome of Habropoda laboriosa.</title>
        <authorList>
            <person name="Pan H."/>
            <person name="Kapheim K."/>
        </authorList>
    </citation>
    <scope>NUCLEOTIDE SEQUENCE [LARGE SCALE GENOMIC DNA]</scope>
    <source>
        <strain evidence="21">0110345459</strain>
    </source>
</reference>
<proteinExistence type="predicted"/>
<dbReference type="Proteomes" id="UP000053825">
    <property type="component" value="Unassembled WGS sequence"/>
</dbReference>
<evidence type="ECO:0000256" key="17">
    <source>
        <dbReference type="SAM" id="MobiDB-lite"/>
    </source>
</evidence>
<keyword evidence="10 18" id="KW-0472">Membrane</keyword>
<dbReference type="FunFam" id="2.60.40.60:FF:000013">
    <property type="entry name" value="Cadherin EGF LAG seven-pass G-type receptor"/>
    <property type="match status" value="1"/>
</dbReference>
<dbReference type="InterPro" id="IPR001791">
    <property type="entry name" value="Laminin_G"/>
</dbReference>
<dbReference type="PRINTS" id="PR00205">
    <property type="entry name" value="CADHERIN"/>
</dbReference>
<dbReference type="OrthoDB" id="6252479at2759"/>
<keyword evidence="8 15" id="KW-0130">Cell adhesion</keyword>
<dbReference type="SMART" id="SM00282">
    <property type="entry name" value="LamG"/>
    <property type="match status" value="1"/>
</dbReference>
<comment type="caution">
    <text evidence="14">Lacks conserved residue(s) required for the propagation of feature annotation.</text>
</comment>
<dbReference type="InterPro" id="IPR020894">
    <property type="entry name" value="Cadherin_CS"/>
</dbReference>
<evidence type="ECO:0000256" key="6">
    <source>
        <dbReference type="ARBA" id="ARBA00022737"/>
    </source>
</evidence>
<dbReference type="SMART" id="SM00112">
    <property type="entry name" value="CA"/>
    <property type="match status" value="7"/>
</dbReference>
<dbReference type="FunFam" id="2.60.40.60:FF:000280">
    <property type="entry name" value="AGAP007203-PA-like protein"/>
    <property type="match status" value="1"/>
</dbReference>
<dbReference type="GO" id="GO:0098858">
    <property type="term" value="C:actin-based cell projection"/>
    <property type="evidence" value="ECO:0007669"/>
    <property type="project" value="UniProtKB-ARBA"/>
</dbReference>
<evidence type="ECO:0000259" key="19">
    <source>
        <dbReference type="PROSITE" id="PS50025"/>
    </source>
</evidence>
<feature type="domain" description="Cadherin" evidence="20">
    <location>
        <begin position="750"/>
        <end position="862"/>
    </location>
</feature>
<dbReference type="Pfam" id="PF24811">
    <property type="entry name" value="Ig_Shg"/>
    <property type="match status" value="1"/>
</dbReference>
<dbReference type="Gene3D" id="4.10.900.10">
    <property type="entry name" value="TCF3-CBD (Catenin binding domain)"/>
    <property type="match status" value="1"/>
</dbReference>
<dbReference type="GO" id="GO:0008104">
    <property type="term" value="P:intracellular protein localization"/>
    <property type="evidence" value="ECO:0007669"/>
    <property type="project" value="UniProtKB-ARBA"/>
</dbReference>
<dbReference type="InterPro" id="IPR002049">
    <property type="entry name" value="LE_dom"/>
</dbReference>
<dbReference type="SUPFAM" id="SSF49313">
    <property type="entry name" value="Cadherin-like"/>
    <property type="match status" value="8"/>
</dbReference>
<comment type="function">
    <text evidence="16">Cadherins are calcium-dependent cell adhesion proteins.</text>
</comment>
<keyword evidence="22" id="KW-1185">Reference proteome</keyword>
<feature type="domain" description="Cadherin" evidence="20">
    <location>
        <begin position="424"/>
        <end position="534"/>
    </location>
</feature>
<dbReference type="GO" id="GO:0016342">
    <property type="term" value="C:catenin complex"/>
    <property type="evidence" value="ECO:0007669"/>
    <property type="project" value="TreeGrafter"/>
</dbReference>
<dbReference type="GO" id="GO:0007010">
    <property type="term" value="P:cytoskeleton organization"/>
    <property type="evidence" value="ECO:0007669"/>
    <property type="project" value="UniProtKB-ARBA"/>
</dbReference>
<dbReference type="Pfam" id="PF01049">
    <property type="entry name" value="CADH_Y-type_LIR"/>
    <property type="match status" value="1"/>
</dbReference>
<evidence type="ECO:0000256" key="18">
    <source>
        <dbReference type="SAM" id="Phobius"/>
    </source>
</evidence>
<feature type="compositionally biased region" description="Acidic residues" evidence="17">
    <location>
        <begin position="1502"/>
        <end position="1513"/>
    </location>
</feature>
<protein>
    <submittedName>
        <fullName evidence="21">DE-cadherin</fullName>
    </submittedName>
</protein>
<dbReference type="FunFam" id="2.60.40.60:FF:000032">
    <property type="entry name" value="FAT atypical cadherin 1"/>
    <property type="match status" value="1"/>
</dbReference>
<dbReference type="InterPro" id="IPR056370">
    <property type="entry name" value="Shg-like_Ig-like"/>
</dbReference>
<evidence type="ECO:0000256" key="4">
    <source>
        <dbReference type="ARBA" id="ARBA00022692"/>
    </source>
</evidence>
<dbReference type="GO" id="GO:0070161">
    <property type="term" value="C:anchoring junction"/>
    <property type="evidence" value="ECO:0007669"/>
    <property type="project" value="UniProtKB-ARBA"/>
</dbReference>
<evidence type="ECO:0000313" key="22">
    <source>
        <dbReference type="Proteomes" id="UP000053825"/>
    </source>
</evidence>
<feature type="domain" description="Cadherin" evidence="20">
    <location>
        <begin position="657"/>
        <end position="750"/>
    </location>
</feature>
<dbReference type="PROSITE" id="PS50268">
    <property type="entry name" value="CADHERIN_2"/>
    <property type="match status" value="7"/>
</dbReference>
<dbReference type="GO" id="GO:0007163">
    <property type="term" value="P:establishment or maintenance of cell polarity"/>
    <property type="evidence" value="ECO:0007669"/>
    <property type="project" value="UniProtKB-ARBA"/>
</dbReference>
<evidence type="ECO:0000256" key="16">
    <source>
        <dbReference type="RuleBase" id="RU004357"/>
    </source>
</evidence>
<evidence type="ECO:0000256" key="13">
    <source>
        <dbReference type="PROSITE-ProRule" id="PRU00043"/>
    </source>
</evidence>
<keyword evidence="9 18" id="KW-1133">Transmembrane helix</keyword>
<dbReference type="GO" id="GO:0007431">
    <property type="term" value="P:salivary gland development"/>
    <property type="evidence" value="ECO:0007669"/>
    <property type="project" value="UniProtKB-ARBA"/>
</dbReference>
<keyword evidence="12" id="KW-0325">Glycoprotein</keyword>
<feature type="domain" description="Cadherin" evidence="20">
    <location>
        <begin position="97"/>
        <end position="206"/>
    </location>
</feature>
<accession>A0A0L7QKM9</accession>
<name>A0A0L7QKM9_9HYME</name>
<dbReference type="PROSITE" id="PS50025">
    <property type="entry name" value="LAM_G_DOMAIN"/>
    <property type="match status" value="1"/>
</dbReference>
<keyword evidence="6" id="KW-0677">Repeat</keyword>
<evidence type="ECO:0000256" key="5">
    <source>
        <dbReference type="ARBA" id="ARBA00022729"/>
    </source>
</evidence>
<evidence type="ECO:0000256" key="11">
    <source>
        <dbReference type="ARBA" id="ARBA00023157"/>
    </source>
</evidence>
<dbReference type="InterPro" id="IPR027397">
    <property type="entry name" value="Catenin-bd_sf"/>
</dbReference>
<evidence type="ECO:0000256" key="12">
    <source>
        <dbReference type="ARBA" id="ARBA00023180"/>
    </source>
</evidence>
<dbReference type="InterPro" id="IPR002126">
    <property type="entry name" value="Cadherin-like_dom"/>
</dbReference>
<evidence type="ECO:0000256" key="15">
    <source>
        <dbReference type="RuleBase" id="RU003318"/>
    </source>
</evidence>
<dbReference type="GO" id="GO:0048589">
    <property type="term" value="P:developmental growth"/>
    <property type="evidence" value="ECO:0007669"/>
    <property type="project" value="UniProtKB-ARBA"/>
</dbReference>
<dbReference type="InterPro" id="IPR013320">
    <property type="entry name" value="ConA-like_dom_sf"/>
</dbReference>
<dbReference type="GO" id="GO:0001736">
    <property type="term" value="P:establishment of planar polarity"/>
    <property type="evidence" value="ECO:0007669"/>
    <property type="project" value="UniProtKB-ARBA"/>
</dbReference>
<keyword evidence="7 13" id="KW-0106">Calcium</keyword>
<dbReference type="InterPro" id="IPR000742">
    <property type="entry name" value="EGF"/>
</dbReference>
<dbReference type="GO" id="GO:0048565">
    <property type="term" value="P:digestive tract development"/>
    <property type="evidence" value="ECO:0007669"/>
    <property type="project" value="UniProtKB-ARBA"/>
</dbReference>
<evidence type="ECO:0000256" key="3">
    <source>
        <dbReference type="ARBA" id="ARBA00022536"/>
    </source>
</evidence>
<evidence type="ECO:0000313" key="21">
    <source>
        <dbReference type="EMBL" id="KOC59169.1"/>
    </source>
</evidence>
<comment type="subcellular location">
    <subcellularLocation>
        <location evidence="2">Cell membrane</location>
        <topology evidence="2">Multi-pass membrane protein</topology>
    </subcellularLocation>
    <subcellularLocation>
        <location evidence="1 15">Cell membrane</location>
        <topology evidence="1 15">Single-pass type I membrane protein</topology>
    </subcellularLocation>
</comment>
<dbReference type="Pfam" id="PF00028">
    <property type="entry name" value="Cadherin"/>
    <property type="match status" value="5"/>
</dbReference>
<dbReference type="Pfam" id="PF02210">
    <property type="entry name" value="Laminin_G_2"/>
    <property type="match status" value="1"/>
</dbReference>
<dbReference type="GO" id="GO:0007424">
    <property type="term" value="P:open tracheal system development"/>
    <property type="evidence" value="ECO:0007669"/>
    <property type="project" value="UniProtKB-ARBA"/>
</dbReference>
<dbReference type="GO" id="GO:0045296">
    <property type="term" value="F:cadherin binding"/>
    <property type="evidence" value="ECO:0007669"/>
    <property type="project" value="TreeGrafter"/>
</dbReference>
<dbReference type="PANTHER" id="PTHR24027:SF422">
    <property type="entry name" value="CADHERIN DOMAIN-CONTAINING PROTEIN"/>
    <property type="match status" value="1"/>
</dbReference>
<dbReference type="CDD" id="cd00055">
    <property type="entry name" value="EGF_Lam"/>
    <property type="match status" value="1"/>
</dbReference>
<feature type="domain" description="Cadherin" evidence="20">
    <location>
        <begin position="328"/>
        <end position="424"/>
    </location>
</feature>
<dbReference type="GO" id="GO:0008013">
    <property type="term" value="F:beta-catenin binding"/>
    <property type="evidence" value="ECO:0007669"/>
    <property type="project" value="TreeGrafter"/>
</dbReference>
<evidence type="ECO:0000256" key="8">
    <source>
        <dbReference type="ARBA" id="ARBA00022889"/>
    </source>
</evidence>
<dbReference type="GO" id="GO:0007156">
    <property type="term" value="P:homophilic cell adhesion via plasma membrane adhesion molecules"/>
    <property type="evidence" value="ECO:0007669"/>
    <property type="project" value="InterPro"/>
</dbReference>
<feature type="domain" description="Cadherin" evidence="20">
    <location>
        <begin position="543"/>
        <end position="635"/>
    </location>
</feature>
<keyword evidence="3" id="KW-0245">EGF-like domain</keyword>
<dbReference type="CDD" id="cd11304">
    <property type="entry name" value="Cadherin_repeat"/>
    <property type="match status" value="6"/>
</dbReference>
<dbReference type="SUPFAM" id="SSF49899">
    <property type="entry name" value="Concanavalin A-like lectins/glucanases"/>
    <property type="match status" value="1"/>
</dbReference>
<keyword evidence="5" id="KW-0732">Signal</keyword>
<feature type="compositionally biased region" description="Basic and acidic residues" evidence="17">
    <location>
        <begin position="1514"/>
        <end position="1523"/>
    </location>
</feature>
<feature type="domain" description="Laminin G" evidence="19">
    <location>
        <begin position="1138"/>
        <end position="1327"/>
    </location>
</feature>
<dbReference type="Gene3D" id="2.60.40.60">
    <property type="entry name" value="Cadherins"/>
    <property type="match status" value="7"/>
</dbReference>
<dbReference type="STRING" id="597456.A0A0L7QKM9"/>
<dbReference type="InterPro" id="IPR015919">
    <property type="entry name" value="Cadherin-like_sf"/>
</dbReference>
<gene>
    <name evidence="21" type="ORF">WH47_11245</name>
</gene>
<dbReference type="Gene3D" id="2.60.120.200">
    <property type="match status" value="1"/>
</dbReference>
<dbReference type="GO" id="GO:0007297">
    <property type="term" value="P:follicle cell of egg chamber migration"/>
    <property type="evidence" value="ECO:0007669"/>
    <property type="project" value="UniProtKB-ARBA"/>
</dbReference>
<organism evidence="21 22">
    <name type="scientific">Habropoda laboriosa</name>
    <dbReference type="NCBI Taxonomy" id="597456"/>
    <lineage>
        <taxon>Eukaryota</taxon>
        <taxon>Metazoa</taxon>
        <taxon>Ecdysozoa</taxon>
        <taxon>Arthropoda</taxon>
        <taxon>Hexapoda</taxon>
        <taxon>Insecta</taxon>
        <taxon>Pterygota</taxon>
        <taxon>Neoptera</taxon>
        <taxon>Endopterygota</taxon>
        <taxon>Hymenoptera</taxon>
        <taxon>Apocrita</taxon>
        <taxon>Aculeata</taxon>
        <taxon>Apoidea</taxon>
        <taxon>Anthophila</taxon>
        <taxon>Apidae</taxon>
        <taxon>Habropoda</taxon>
    </lineage>
</organism>
<evidence type="ECO:0000259" key="20">
    <source>
        <dbReference type="PROSITE" id="PS50268"/>
    </source>
</evidence>
<evidence type="ECO:0000256" key="7">
    <source>
        <dbReference type="ARBA" id="ARBA00022837"/>
    </source>
</evidence>
<feature type="domain" description="Cadherin" evidence="20">
    <location>
        <begin position="207"/>
        <end position="313"/>
    </location>
</feature>
<evidence type="ECO:0000256" key="2">
    <source>
        <dbReference type="ARBA" id="ARBA00004651"/>
    </source>
</evidence>
<evidence type="ECO:0000256" key="9">
    <source>
        <dbReference type="ARBA" id="ARBA00022989"/>
    </source>
</evidence>
<dbReference type="EMBL" id="KQ414940">
    <property type="protein sequence ID" value="KOC59169.1"/>
    <property type="molecule type" value="Genomic_DNA"/>
</dbReference>
<dbReference type="InterPro" id="IPR000233">
    <property type="entry name" value="Cadherin_Y-type_LIR"/>
</dbReference>
<dbReference type="PANTHER" id="PTHR24027">
    <property type="entry name" value="CADHERIN-23"/>
    <property type="match status" value="1"/>
</dbReference>
<dbReference type="FunFam" id="2.60.40.60:FF:000058">
    <property type="entry name" value="FAT atypical cadherin 3"/>
    <property type="match status" value="1"/>
</dbReference>
<keyword evidence="4 15" id="KW-0812">Transmembrane</keyword>